<dbReference type="Proteomes" id="UP000011529">
    <property type="component" value="Unassembled WGS sequence"/>
</dbReference>
<dbReference type="EMBL" id="ANMO01000153">
    <property type="protein sequence ID" value="EMB15894.1"/>
    <property type="molecule type" value="Genomic_DNA"/>
</dbReference>
<keyword evidence="2" id="KW-1185">Reference proteome</keyword>
<gene>
    <name evidence="1" type="ORF">RE6C_03381</name>
</gene>
<reference evidence="1" key="2">
    <citation type="journal article" date="2013" name="Mar. Genomics">
        <title>Expression of sulfatases in Rhodopirellula baltica and the diversity of sulfatases in the genus Rhodopirellula.</title>
        <authorList>
            <person name="Wegner C.E."/>
            <person name="Richter-Heitmann T."/>
            <person name="Klindworth A."/>
            <person name="Klockow C."/>
            <person name="Richter M."/>
            <person name="Achstetter T."/>
            <person name="Glockner F.O."/>
            <person name="Harder J."/>
        </authorList>
    </citation>
    <scope>NUCLEOTIDE SEQUENCE [LARGE SCALE GENOMIC DNA]</scope>
    <source>
        <strain evidence="1">6C</strain>
    </source>
</reference>
<evidence type="ECO:0000313" key="1">
    <source>
        <dbReference type="EMBL" id="EMB15894.1"/>
    </source>
</evidence>
<accession>M2B0X8</accession>
<comment type="caution">
    <text evidence="1">The sequence shown here is derived from an EMBL/GenBank/DDBJ whole genome shotgun (WGS) entry which is preliminary data.</text>
</comment>
<organism evidence="1 2">
    <name type="scientific">Rhodopirellula europaea 6C</name>
    <dbReference type="NCBI Taxonomy" id="1263867"/>
    <lineage>
        <taxon>Bacteria</taxon>
        <taxon>Pseudomonadati</taxon>
        <taxon>Planctomycetota</taxon>
        <taxon>Planctomycetia</taxon>
        <taxon>Pirellulales</taxon>
        <taxon>Pirellulaceae</taxon>
        <taxon>Rhodopirellula</taxon>
    </lineage>
</organism>
<name>M2B0X8_9BACT</name>
<protein>
    <submittedName>
        <fullName evidence="1">Uncharacterized protein</fullName>
    </submittedName>
</protein>
<reference evidence="1" key="1">
    <citation type="submission" date="2012-11" db="EMBL/GenBank/DDBJ databases">
        <title>Permanent draft genomes of Rhodopirellula europaea strain SH398 and 6C.</title>
        <authorList>
            <person name="Richter M."/>
            <person name="Richter-Heitmann T."/>
            <person name="Frank C."/>
            <person name="Harder J."/>
            <person name="Glockner F.O."/>
        </authorList>
    </citation>
    <scope>NUCLEOTIDE SEQUENCE</scope>
    <source>
        <strain evidence="1">6C</strain>
    </source>
</reference>
<evidence type="ECO:0000313" key="2">
    <source>
        <dbReference type="Proteomes" id="UP000011529"/>
    </source>
</evidence>
<sequence length="98" mass="11129">MGKRRFWTTGVTQSATLVIAQFELGMRGVCIRLRWGVGPHSRSSVLTLLAIISLGDQTAAYFSLVRPKCMLRCRTSDMSRMHLTNQQTLHRIGKAWHK</sequence>
<proteinExistence type="predicted"/>
<dbReference type="AlphaFoldDB" id="M2B0X8"/>